<feature type="domain" description="NADPH-dependent FMN reductase-like" evidence="3">
    <location>
        <begin position="5"/>
        <end position="155"/>
    </location>
</feature>
<dbReference type="OrthoDB" id="9805976at2"/>
<dbReference type="SUPFAM" id="SSF52218">
    <property type="entry name" value="Flavoproteins"/>
    <property type="match status" value="1"/>
</dbReference>
<gene>
    <name evidence="4" type="ORF">Dm11a5_1147</name>
</gene>
<dbReference type="Proteomes" id="UP000076394">
    <property type="component" value="Chromosome"/>
</dbReference>
<dbReference type="AlphaFoldDB" id="A0A142VAU7"/>
<accession>A0A142VAU7</accession>
<dbReference type="InterPro" id="IPR051796">
    <property type="entry name" value="ISF_SsuE-like"/>
</dbReference>
<dbReference type="PANTHER" id="PTHR43278:SF2">
    <property type="entry name" value="IRON-SULFUR FLAVOPROTEIN"/>
    <property type="match status" value="1"/>
</dbReference>
<name>A0A142VAU7_9CHLR</name>
<dbReference type="Pfam" id="PF03358">
    <property type="entry name" value="FMN_red"/>
    <property type="match status" value="1"/>
</dbReference>
<sequence length="182" mass="20002">MNTKIKIVLISGSPRKGNTEYILESLSKLLKKAGADTCLILLRKCNICFCTGCLACETRTKSQQGICKQKDDMPELLEQLKQADTIVLGTPVYFEMLSGLTKNFIDRTCPVWPSLQGKKMGGVAVAEEGIGQALLNLKQYAEVCHMKYLGSLELLAKTPKEASRNTSLPEKLTAFTDLLLQG</sequence>
<evidence type="ECO:0000259" key="3">
    <source>
        <dbReference type="Pfam" id="PF03358"/>
    </source>
</evidence>
<dbReference type="PATRIC" id="fig|61435.13.peg.1170"/>
<dbReference type="EMBL" id="CP011127">
    <property type="protein sequence ID" value="AMU86973.1"/>
    <property type="molecule type" value="Genomic_DNA"/>
</dbReference>
<proteinExistence type="predicted"/>
<evidence type="ECO:0000256" key="2">
    <source>
        <dbReference type="ARBA" id="ARBA00022643"/>
    </source>
</evidence>
<organism evidence="4 5">
    <name type="scientific">Dehalococcoides mccartyi</name>
    <dbReference type="NCBI Taxonomy" id="61435"/>
    <lineage>
        <taxon>Bacteria</taxon>
        <taxon>Bacillati</taxon>
        <taxon>Chloroflexota</taxon>
        <taxon>Dehalococcoidia</taxon>
        <taxon>Dehalococcoidales</taxon>
        <taxon>Dehalococcoidaceae</taxon>
        <taxon>Dehalococcoides</taxon>
    </lineage>
</organism>
<evidence type="ECO:0000256" key="1">
    <source>
        <dbReference type="ARBA" id="ARBA00022630"/>
    </source>
</evidence>
<evidence type="ECO:0000313" key="5">
    <source>
        <dbReference type="Proteomes" id="UP000076394"/>
    </source>
</evidence>
<keyword evidence="1" id="KW-0285">Flavoprotein</keyword>
<dbReference type="Gene3D" id="3.40.50.360">
    <property type="match status" value="1"/>
</dbReference>
<protein>
    <submittedName>
        <fullName evidence="4">NADPH-dependent FMN reductase</fullName>
    </submittedName>
</protein>
<dbReference type="PANTHER" id="PTHR43278">
    <property type="entry name" value="NAD(P)H-DEPENDENT FMN-CONTAINING OXIDOREDUCTASE YWQN-RELATED"/>
    <property type="match status" value="1"/>
</dbReference>
<dbReference type="InterPro" id="IPR005025">
    <property type="entry name" value="FMN_Rdtase-like_dom"/>
</dbReference>
<dbReference type="GO" id="GO:0016491">
    <property type="term" value="F:oxidoreductase activity"/>
    <property type="evidence" value="ECO:0007669"/>
    <property type="project" value="InterPro"/>
</dbReference>
<evidence type="ECO:0000313" key="4">
    <source>
        <dbReference type="EMBL" id="AMU86973.1"/>
    </source>
</evidence>
<dbReference type="InterPro" id="IPR029039">
    <property type="entry name" value="Flavoprotein-like_sf"/>
</dbReference>
<dbReference type="RefSeq" id="WP_011309677.1">
    <property type="nucleotide sequence ID" value="NZ_AP024514.1"/>
</dbReference>
<keyword evidence="2" id="KW-0288">FMN</keyword>
<reference evidence="4 5" key="1">
    <citation type="submission" date="2015-03" db="EMBL/GenBank/DDBJ databases">
        <title>Genomic characterization of Dehalococcoides mccartyi strain 11a5, an unusal plasmid-containing chloroethene dechlorinator.</title>
        <authorList>
            <person name="Zhao S."/>
            <person name="Ding C."/>
            <person name="He J."/>
        </authorList>
    </citation>
    <scope>NUCLEOTIDE SEQUENCE [LARGE SCALE GENOMIC DNA]</scope>
    <source>
        <strain evidence="4 5">11a5</strain>
    </source>
</reference>